<organism evidence="3 4">
    <name type="scientific">Hirundo rustica rustica</name>
    <dbReference type="NCBI Taxonomy" id="333673"/>
    <lineage>
        <taxon>Eukaryota</taxon>
        <taxon>Metazoa</taxon>
        <taxon>Chordata</taxon>
        <taxon>Craniata</taxon>
        <taxon>Vertebrata</taxon>
        <taxon>Euteleostomi</taxon>
        <taxon>Archelosauria</taxon>
        <taxon>Archosauria</taxon>
        <taxon>Dinosauria</taxon>
        <taxon>Saurischia</taxon>
        <taxon>Theropoda</taxon>
        <taxon>Coelurosauria</taxon>
        <taxon>Aves</taxon>
        <taxon>Neognathae</taxon>
        <taxon>Neoaves</taxon>
        <taxon>Telluraves</taxon>
        <taxon>Australaves</taxon>
        <taxon>Passeriformes</taxon>
        <taxon>Sylvioidea</taxon>
        <taxon>Hirundinidae</taxon>
        <taxon>Hirundo</taxon>
    </lineage>
</organism>
<evidence type="ECO:0000256" key="1">
    <source>
        <dbReference type="ARBA" id="ARBA00022707"/>
    </source>
</evidence>
<dbReference type="InterPro" id="IPR050195">
    <property type="entry name" value="Primate_lentivir_Gag_pol-like"/>
</dbReference>
<dbReference type="GO" id="GO:0016032">
    <property type="term" value="P:viral process"/>
    <property type="evidence" value="ECO:0007669"/>
    <property type="project" value="InterPro"/>
</dbReference>
<evidence type="ECO:0000313" key="3">
    <source>
        <dbReference type="EMBL" id="RMC10219.1"/>
    </source>
</evidence>
<accession>A0A3M0KAJ9</accession>
<keyword evidence="1" id="KW-0519">Myristate</keyword>
<dbReference type="EMBL" id="QRBI01000112">
    <property type="protein sequence ID" value="RMC10219.1"/>
    <property type="molecule type" value="Genomic_DNA"/>
</dbReference>
<dbReference type="PANTHER" id="PTHR40389:SF2">
    <property type="entry name" value="ENDOGENOUS RETROVIRUS GROUP K MEMBER 24 GAG POLYPROTEIN-RELATED"/>
    <property type="match status" value="1"/>
</dbReference>
<dbReference type="AlphaFoldDB" id="A0A3M0KAJ9"/>
<dbReference type="Pfam" id="PF19317">
    <property type="entry name" value="Gag_p24_C"/>
    <property type="match status" value="1"/>
</dbReference>
<dbReference type="InterPro" id="IPR008916">
    <property type="entry name" value="Retrov_capsid_C"/>
</dbReference>
<dbReference type="Gene3D" id="2.40.70.10">
    <property type="entry name" value="Acid Proteases"/>
    <property type="match status" value="1"/>
</dbReference>
<dbReference type="InterPro" id="IPR008919">
    <property type="entry name" value="Retrov_capsid_N"/>
</dbReference>
<keyword evidence="1" id="KW-0449">Lipoprotein</keyword>
<sequence length="361" mass="40049">MDSTEFKLWEAAWRQLLREALLSLLVDPETTVDENGNALTLEHLMGEGRWMDPSDQASGIKALQTIREHVVTAFFSMVPDGPVMPYYKITQGAKESFTKFVERFTRAIEIQVSDVAVREGILREMVFANANGLCRTAILSLPLDPRSDPPGYAAGVPVKDVTTETDHDLSKPILVTSSKEEPFRLKLTEAVHLTTADWTFLSVNIKEQGAWPVQGKELVVIGDCKYILQEIEILPGILVNNPGDLVLWLRCTHPPTFLPSGQIIAQIIPTRGPNDTSTVPVACPVRAITEERPRVECKFTDMAGHVQGVSGLQLARQSKSVVQIKGPKGQLANIRPFVLNYKDPLFGRDLMAQWAIKIDLT</sequence>
<dbReference type="SUPFAM" id="SSF50630">
    <property type="entry name" value="Acid proteases"/>
    <property type="match status" value="1"/>
</dbReference>
<gene>
    <name evidence="3" type="ORF">DUI87_13020</name>
</gene>
<evidence type="ECO:0000313" key="4">
    <source>
        <dbReference type="Proteomes" id="UP000269221"/>
    </source>
</evidence>
<keyword evidence="4" id="KW-1185">Reference proteome</keyword>
<dbReference type="SUPFAM" id="SSF47353">
    <property type="entry name" value="Retrovirus capsid dimerization domain-like"/>
    <property type="match status" value="1"/>
</dbReference>
<reference evidence="3 4" key="1">
    <citation type="submission" date="2018-07" db="EMBL/GenBank/DDBJ databases">
        <title>A high quality draft genome assembly of the barn swallow (H. rustica rustica).</title>
        <authorList>
            <person name="Formenti G."/>
            <person name="Chiara M."/>
            <person name="Poveda L."/>
            <person name="Francoijs K.-J."/>
            <person name="Bonisoli-Alquati A."/>
            <person name="Canova L."/>
            <person name="Gianfranceschi L."/>
            <person name="Horner D.S."/>
            <person name="Saino N."/>
        </authorList>
    </citation>
    <scope>NUCLEOTIDE SEQUENCE [LARGE SCALE GENOMIC DNA]</scope>
    <source>
        <strain evidence="3">Chelidonia</strain>
        <tissue evidence="3">Blood</tissue>
    </source>
</reference>
<dbReference type="Gene3D" id="1.10.375.10">
    <property type="entry name" value="Human Immunodeficiency Virus Type 1 Capsid Protein"/>
    <property type="match status" value="1"/>
</dbReference>
<comment type="caution">
    <text evidence="3">The sequence shown here is derived from an EMBL/GenBank/DDBJ whole genome shotgun (WGS) entry which is preliminary data.</text>
</comment>
<proteinExistence type="predicted"/>
<dbReference type="InterPro" id="IPR045345">
    <property type="entry name" value="Gag_p24_C"/>
</dbReference>
<name>A0A3M0KAJ9_HIRRU</name>
<dbReference type="Proteomes" id="UP000269221">
    <property type="component" value="Unassembled WGS sequence"/>
</dbReference>
<feature type="domain" description="Retroviral nucleocapsid Gag protein p24 C-terminal" evidence="2">
    <location>
        <begin position="88"/>
        <end position="139"/>
    </location>
</feature>
<dbReference type="PANTHER" id="PTHR40389">
    <property type="entry name" value="ENDOGENOUS RETROVIRUS GROUP K MEMBER 24 GAG POLYPROTEIN-RELATED"/>
    <property type="match status" value="1"/>
</dbReference>
<dbReference type="Gene3D" id="1.10.1200.30">
    <property type="match status" value="1"/>
</dbReference>
<protein>
    <recommendedName>
        <fullName evidence="2">Retroviral nucleocapsid Gag protein p24 C-terminal domain-containing protein</fullName>
    </recommendedName>
</protein>
<evidence type="ECO:0000259" key="2">
    <source>
        <dbReference type="Pfam" id="PF19317"/>
    </source>
</evidence>
<dbReference type="InterPro" id="IPR021109">
    <property type="entry name" value="Peptidase_aspartic_dom_sf"/>
</dbReference>